<dbReference type="OrthoDB" id="4485483at2"/>
<keyword evidence="2" id="KW-1185">Reference proteome</keyword>
<dbReference type="KEGG" id="caz:CARG_02615"/>
<dbReference type="Proteomes" id="UP000016943">
    <property type="component" value="Chromosome"/>
</dbReference>
<accession>U3GTA3</accession>
<dbReference type="AlphaFoldDB" id="U3GTA3"/>
<sequence length="93" mass="10567">MSSDRVPDFIWRDVNQQKGLKRHLLGVGERVARAALAESRKHGGKANYSVRYSVRPRGRAQVQVFSDNRAEEYGVEDTPRIGALRRVIKRGGY</sequence>
<proteinExistence type="predicted"/>
<dbReference type="STRING" id="1348662.CARG_02615"/>
<dbReference type="GeneID" id="78249358"/>
<organism evidence="1 2">
    <name type="scientific">Corynebacterium argentoratense DSM 44202</name>
    <dbReference type="NCBI Taxonomy" id="1348662"/>
    <lineage>
        <taxon>Bacteria</taxon>
        <taxon>Bacillati</taxon>
        <taxon>Actinomycetota</taxon>
        <taxon>Actinomycetes</taxon>
        <taxon>Mycobacteriales</taxon>
        <taxon>Corynebacteriaceae</taxon>
        <taxon>Corynebacterium</taxon>
    </lineage>
</organism>
<evidence type="ECO:0008006" key="3">
    <source>
        <dbReference type="Google" id="ProtNLM"/>
    </source>
</evidence>
<gene>
    <name evidence="1" type="ORF">CARG_02615</name>
</gene>
<evidence type="ECO:0000313" key="2">
    <source>
        <dbReference type="Proteomes" id="UP000016943"/>
    </source>
</evidence>
<dbReference type="HOGENOM" id="CLU_2394706_0_0_11"/>
<name>U3GTA3_9CORY</name>
<reference evidence="1 2" key="1">
    <citation type="journal article" date="2013" name="Genome Announc.">
        <title>Whole-Genome Sequence of the Clinical Strain Corynebacterium argentoratense DSM 44202, Isolated from a Human Throat Specimen.</title>
        <authorList>
            <person name="Bomholt C."/>
            <person name="Glaub A."/>
            <person name="Gravermann K."/>
            <person name="Albersmeier A."/>
            <person name="Brinkrolf K."/>
            <person name="Ruckert C."/>
            <person name="Tauch A."/>
        </authorList>
    </citation>
    <scope>NUCLEOTIDE SEQUENCE [LARGE SCALE GENOMIC DNA]</scope>
    <source>
        <strain evidence="1">DSM 44202</strain>
    </source>
</reference>
<evidence type="ECO:0000313" key="1">
    <source>
        <dbReference type="EMBL" id="AGU14680.1"/>
    </source>
</evidence>
<dbReference type="RefSeq" id="WP_020975827.1">
    <property type="nucleotide sequence ID" value="NC_022198.1"/>
</dbReference>
<dbReference type="EMBL" id="CP006365">
    <property type="protein sequence ID" value="AGU14680.1"/>
    <property type="molecule type" value="Genomic_DNA"/>
</dbReference>
<protein>
    <recommendedName>
        <fullName evidence="3">HK97 gp10 family phage protein</fullName>
    </recommendedName>
</protein>